<reference evidence="2 3" key="1">
    <citation type="submission" date="2018-01" db="EMBL/GenBank/DDBJ databases">
        <title>Complete genome sequencing of Sporolactobacillus terrae DLG3.</title>
        <authorList>
            <person name="Nam Y.-D."/>
            <person name="Kang J."/>
            <person name="Chung W.-H."/>
        </authorList>
    </citation>
    <scope>NUCLEOTIDE SEQUENCE [LARGE SCALE GENOMIC DNA]</scope>
    <source>
        <strain evidence="2 3">DLG3</strain>
    </source>
</reference>
<evidence type="ECO:0000313" key="4">
    <source>
        <dbReference type="Proteomes" id="UP000326951"/>
    </source>
</evidence>
<dbReference type="EMBL" id="AP021853">
    <property type="protein sequence ID" value="BBN98865.1"/>
    <property type="molecule type" value="Genomic_DNA"/>
</dbReference>
<evidence type="ECO:0008006" key="5">
    <source>
        <dbReference type="Google" id="ProtNLM"/>
    </source>
</evidence>
<name>A0A410D8Z4_9BACL</name>
<proteinExistence type="predicted"/>
<gene>
    <name evidence="2" type="ORF">C0674_07865</name>
    <name evidence="1" type="ORF">St703_15700</name>
</gene>
<reference evidence="1 4" key="2">
    <citation type="submission" date="2019-09" db="EMBL/GenBank/DDBJ databases">
        <title>Complete genome sequence of Sporolactobacillus terrae 70-3.</title>
        <authorList>
            <person name="Tanaka N."/>
            <person name="Shiwa Y."/>
            <person name="Fujita N."/>
            <person name="Tanasupawat S."/>
        </authorList>
    </citation>
    <scope>NUCLEOTIDE SEQUENCE [LARGE SCALE GENOMIC DNA]</scope>
    <source>
        <strain evidence="1 4">70-3</strain>
    </source>
</reference>
<dbReference type="Proteomes" id="UP000326951">
    <property type="component" value="Chromosome"/>
</dbReference>
<protein>
    <recommendedName>
        <fullName evidence="5">Cyclophilin-like domain-containing protein</fullName>
    </recommendedName>
</protein>
<sequence length="182" mass="20247">MPLGRSSHTLLVAVLLLSSLIWHPVHIHAESMNELIKTVQPESSQRMIQQSDLIVYTHLNQSIKRWNTGKRLPSGARFVNAEQLLQIHEVLKGSVQAPVKLLTTGIDPLPQPSDPLNNRYTGPLADGDYLLFLKSYSQTQHYILNGGFAAVYPVYAGKLIALNEGFKAFNGKTIAEIKPMLH</sequence>
<evidence type="ECO:0000313" key="2">
    <source>
        <dbReference type="EMBL" id="QAA22549.1"/>
    </source>
</evidence>
<evidence type="ECO:0000313" key="3">
    <source>
        <dbReference type="Proteomes" id="UP000285882"/>
    </source>
</evidence>
<evidence type="ECO:0000313" key="1">
    <source>
        <dbReference type="EMBL" id="BBN98865.1"/>
    </source>
</evidence>
<dbReference type="Proteomes" id="UP000285882">
    <property type="component" value="Chromosome"/>
</dbReference>
<organism evidence="1 4">
    <name type="scientific">Sporolactobacillus terrae</name>
    <dbReference type="NCBI Taxonomy" id="269673"/>
    <lineage>
        <taxon>Bacteria</taxon>
        <taxon>Bacillati</taxon>
        <taxon>Bacillota</taxon>
        <taxon>Bacilli</taxon>
        <taxon>Bacillales</taxon>
        <taxon>Sporolactobacillaceae</taxon>
        <taxon>Sporolactobacillus</taxon>
    </lineage>
</organism>
<dbReference type="RefSeq" id="WP_051575153.1">
    <property type="nucleotide sequence ID" value="NZ_AP021853.1"/>
</dbReference>
<dbReference type="EMBL" id="CP025688">
    <property type="protein sequence ID" value="QAA22549.1"/>
    <property type="molecule type" value="Genomic_DNA"/>
</dbReference>
<keyword evidence="3" id="KW-1185">Reference proteome</keyword>
<dbReference type="AlphaFoldDB" id="A0A410D8Z4"/>
<accession>A0A410D8Z4</accession>